<protein>
    <submittedName>
        <fullName evidence="1">SHOCT domain-containing protein</fullName>
    </submittedName>
</protein>
<dbReference type="Proteomes" id="UP000283644">
    <property type="component" value="Unassembled WGS sequence"/>
</dbReference>
<gene>
    <name evidence="1" type="ORF">D0Z08_30070</name>
</gene>
<comment type="caution">
    <text evidence="1">The sequence shown here is derived from an EMBL/GenBank/DDBJ whole genome shotgun (WGS) entry which is preliminary data.</text>
</comment>
<evidence type="ECO:0000313" key="1">
    <source>
        <dbReference type="EMBL" id="RHW23408.1"/>
    </source>
</evidence>
<evidence type="ECO:0000313" key="2">
    <source>
        <dbReference type="Proteomes" id="UP000283644"/>
    </source>
</evidence>
<keyword evidence="2" id="KW-1185">Reference proteome</keyword>
<proteinExistence type="predicted"/>
<dbReference type="AlphaFoldDB" id="A0A417XSH8"/>
<sequence length="164" mass="18160">MLWTGLGVTLLDVVLAVVIASGRTASQRRSYRLGRTGRRAVAEILSAEQTGVRVNDQPLLVLKVRIQGADVTPFDDERRVVISDLHLPLLYAGPVPVLVDPEVREWEFDWDAARPGLAVRATAAPAPDERTRADRLAELDSLLQRDLVSREEYDAARARILGEI</sequence>
<reference evidence="1 2" key="1">
    <citation type="submission" date="2018-09" db="EMBL/GenBank/DDBJ databases">
        <title>Genome sequencing of Nocardioides immobilis CCTCC AB 2017083 for comparison to Nocardioides silvaticus.</title>
        <authorList>
            <person name="Li C."/>
            <person name="Wang G."/>
        </authorList>
    </citation>
    <scope>NUCLEOTIDE SEQUENCE [LARGE SCALE GENOMIC DNA]</scope>
    <source>
        <strain evidence="1 2">CCTCC AB 2017083</strain>
    </source>
</reference>
<accession>A0A417XSH8</accession>
<dbReference type="EMBL" id="QXGH01000048">
    <property type="protein sequence ID" value="RHW23408.1"/>
    <property type="molecule type" value="Genomic_DNA"/>
</dbReference>
<name>A0A417XSH8_9ACTN</name>
<dbReference type="OrthoDB" id="5065240at2"/>
<organism evidence="1 2">
    <name type="scientific">Nocardioides immobilis</name>
    <dbReference type="NCBI Taxonomy" id="2049295"/>
    <lineage>
        <taxon>Bacteria</taxon>
        <taxon>Bacillati</taxon>
        <taxon>Actinomycetota</taxon>
        <taxon>Actinomycetes</taxon>
        <taxon>Propionibacteriales</taxon>
        <taxon>Nocardioidaceae</taxon>
        <taxon>Nocardioides</taxon>
    </lineage>
</organism>